<dbReference type="SUPFAM" id="SSF53474">
    <property type="entry name" value="alpha/beta-Hydrolases"/>
    <property type="match status" value="1"/>
</dbReference>
<name>A0ABP8E700_9FLAO</name>
<evidence type="ECO:0000313" key="3">
    <source>
        <dbReference type="EMBL" id="GAA4267962.1"/>
    </source>
</evidence>
<dbReference type="PANTHER" id="PTHR42776">
    <property type="entry name" value="SERINE PEPTIDASE S9 FAMILY MEMBER"/>
    <property type="match status" value="1"/>
</dbReference>
<dbReference type="EMBL" id="BAABAV010000001">
    <property type="protein sequence ID" value="GAA4267962.1"/>
    <property type="molecule type" value="Genomic_DNA"/>
</dbReference>
<proteinExistence type="predicted"/>
<dbReference type="Pfam" id="PF00326">
    <property type="entry name" value="Peptidase_S9"/>
    <property type="match status" value="1"/>
</dbReference>
<protein>
    <submittedName>
        <fullName evidence="3">Prolyl oligopeptidase family serine peptidase</fullName>
    </submittedName>
</protein>
<dbReference type="RefSeq" id="WP_139002040.1">
    <property type="nucleotide sequence ID" value="NZ_BAABAV010000001.1"/>
</dbReference>
<dbReference type="InterPro" id="IPR001375">
    <property type="entry name" value="Peptidase_S9_cat"/>
</dbReference>
<sequence length="315" mass="35698">MKCLFKIALIVFVVQTGFAQNGRLLHKDIVNLPDSIKQKFLERNKFKTVFTSTKLFKITYESNGLKINGYLSTPKESGSYPVIIYNRGGNRDFGAFNDIGATYVLRSMSQWGYTVIASNYRGGGGSEGMEEFGGTDVNDIHNLIPLLDNLKEADTSRIGIYGWSRGGLMTYRAISESCKFKAAIIGAGMANSFRNIEERPEMEKYVFSELLPNYKTNKEAELKKRSAIYWTDKLCKTTPILLLHGSGDWRVSPKDALDMADSLYAKKHPFRLHFYEGGDHGLSEYDQEVNENAKDFLDYYVKDLNTHPNMEPHGR</sequence>
<organism evidence="3 4">
    <name type="scientific">Hyunsoonleella aestuarii</name>
    <dbReference type="NCBI Taxonomy" id="912802"/>
    <lineage>
        <taxon>Bacteria</taxon>
        <taxon>Pseudomonadati</taxon>
        <taxon>Bacteroidota</taxon>
        <taxon>Flavobacteriia</taxon>
        <taxon>Flavobacteriales</taxon>
        <taxon>Flavobacteriaceae</taxon>
    </lineage>
</organism>
<keyword evidence="4" id="KW-1185">Reference proteome</keyword>
<dbReference type="PANTHER" id="PTHR42776:SF27">
    <property type="entry name" value="DIPEPTIDYL PEPTIDASE FAMILY MEMBER 6"/>
    <property type="match status" value="1"/>
</dbReference>
<accession>A0ABP8E700</accession>
<dbReference type="InterPro" id="IPR029058">
    <property type="entry name" value="AB_hydrolase_fold"/>
</dbReference>
<evidence type="ECO:0000259" key="2">
    <source>
        <dbReference type="Pfam" id="PF00326"/>
    </source>
</evidence>
<evidence type="ECO:0000256" key="1">
    <source>
        <dbReference type="ARBA" id="ARBA00022801"/>
    </source>
</evidence>
<feature type="domain" description="Peptidase S9 prolyl oligopeptidase catalytic" evidence="2">
    <location>
        <begin position="106"/>
        <end position="305"/>
    </location>
</feature>
<gene>
    <name evidence="3" type="ORF">GCM10022257_00630</name>
</gene>
<reference evidence="4" key="1">
    <citation type="journal article" date="2019" name="Int. J. Syst. Evol. Microbiol.">
        <title>The Global Catalogue of Microorganisms (GCM) 10K type strain sequencing project: providing services to taxonomists for standard genome sequencing and annotation.</title>
        <authorList>
            <consortium name="The Broad Institute Genomics Platform"/>
            <consortium name="The Broad Institute Genome Sequencing Center for Infectious Disease"/>
            <person name="Wu L."/>
            <person name="Ma J."/>
        </authorList>
    </citation>
    <scope>NUCLEOTIDE SEQUENCE [LARGE SCALE GENOMIC DNA]</scope>
    <source>
        <strain evidence="4">JCM 17452</strain>
    </source>
</reference>
<dbReference type="Gene3D" id="3.40.50.1820">
    <property type="entry name" value="alpha/beta hydrolase"/>
    <property type="match status" value="1"/>
</dbReference>
<dbReference type="Proteomes" id="UP001500027">
    <property type="component" value="Unassembled WGS sequence"/>
</dbReference>
<evidence type="ECO:0000313" key="4">
    <source>
        <dbReference type="Proteomes" id="UP001500027"/>
    </source>
</evidence>
<keyword evidence="1" id="KW-0378">Hydrolase</keyword>
<comment type="caution">
    <text evidence="3">The sequence shown here is derived from an EMBL/GenBank/DDBJ whole genome shotgun (WGS) entry which is preliminary data.</text>
</comment>